<reference evidence="5" key="2">
    <citation type="journal article" date="2021" name="PeerJ">
        <title>Extensive microbial diversity within the chicken gut microbiome revealed by metagenomics and culture.</title>
        <authorList>
            <person name="Gilroy R."/>
            <person name="Ravi A."/>
            <person name="Getino M."/>
            <person name="Pursley I."/>
            <person name="Horton D.L."/>
            <person name="Alikhan N.F."/>
            <person name="Baker D."/>
            <person name="Gharbi K."/>
            <person name="Hall N."/>
            <person name="Watson M."/>
            <person name="Adriaenssens E.M."/>
            <person name="Foster-Nyarko E."/>
            <person name="Jarju S."/>
            <person name="Secka A."/>
            <person name="Antonio M."/>
            <person name="Oren A."/>
            <person name="Chaudhuri R.R."/>
            <person name="La Ragione R."/>
            <person name="Hildebrand F."/>
            <person name="Pallen M.J."/>
        </authorList>
    </citation>
    <scope>NUCLEOTIDE SEQUENCE</scope>
    <source>
        <strain evidence="5">13766</strain>
    </source>
</reference>
<dbReference type="SUPFAM" id="SSF51621">
    <property type="entry name" value="Phosphoenolpyruvate/pyruvate domain"/>
    <property type="match status" value="1"/>
</dbReference>
<dbReference type="Proteomes" id="UP000824140">
    <property type="component" value="Unassembled WGS sequence"/>
</dbReference>
<organism evidence="5 6">
    <name type="scientific">Candidatus Alectryocaccomicrobium excrementavium</name>
    <dbReference type="NCBI Taxonomy" id="2840668"/>
    <lineage>
        <taxon>Bacteria</taxon>
        <taxon>Bacillati</taxon>
        <taxon>Bacillota</taxon>
        <taxon>Clostridia</taxon>
        <taxon>Candidatus Alectryocaccomicrobium</taxon>
    </lineage>
</organism>
<dbReference type="InterPro" id="IPR015813">
    <property type="entry name" value="Pyrv/PenolPyrv_kinase-like_dom"/>
</dbReference>
<proteinExistence type="inferred from homology"/>
<evidence type="ECO:0000256" key="1">
    <source>
        <dbReference type="ARBA" id="ARBA00005568"/>
    </source>
</evidence>
<dbReference type="PANTHER" id="PTHR30502">
    <property type="entry name" value="2-KETO-3-DEOXY-L-RHAMNONATE ALDOLASE"/>
    <property type="match status" value="1"/>
</dbReference>
<comment type="similarity">
    <text evidence="1">Belongs to the HpcH/HpaI aldolase family.</text>
</comment>
<dbReference type="InterPro" id="IPR005000">
    <property type="entry name" value="Aldolase/citrate-lyase_domain"/>
</dbReference>
<feature type="domain" description="HpcH/HpaI aldolase/citrate lyase" evidence="4">
    <location>
        <begin position="16"/>
        <end position="238"/>
    </location>
</feature>
<dbReference type="EMBL" id="DVJN01000113">
    <property type="protein sequence ID" value="HIS92512.1"/>
    <property type="molecule type" value="Genomic_DNA"/>
</dbReference>
<dbReference type="InterPro" id="IPR040442">
    <property type="entry name" value="Pyrv_kinase-like_dom_sf"/>
</dbReference>
<dbReference type="PANTHER" id="PTHR30502:SF0">
    <property type="entry name" value="PHOSPHOENOLPYRUVATE CARBOXYLASE FAMILY PROTEIN"/>
    <property type="match status" value="1"/>
</dbReference>
<dbReference type="InterPro" id="IPR050251">
    <property type="entry name" value="HpcH-HpaI_aldolase"/>
</dbReference>
<evidence type="ECO:0000256" key="2">
    <source>
        <dbReference type="ARBA" id="ARBA00022723"/>
    </source>
</evidence>
<sequence length="258" mass="28297">MNLKQRLAMGETAYGMMLSELYTPNIVRVIANCGYDFLLVDCEHGYFDMTQIANLTAVADGCHLPILVRIAGENLGAVAKYLDMGVRGILLADAKDAAQVKKFISRCLYAPDGDRGVSTFRAHTNYCKGNMNEIMREANGKNLVIVQMESPEAIGRLEEIAALPGVDGFLIGPNDLTQRMRMIGEYEHPAVLSLLQRVHDVAALHGKWSGVIASDARLLRVCREMGMTCFSAGSELNALHSGAMENYARLRALQEESV</sequence>
<protein>
    <recommendedName>
        <fullName evidence="4">HpcH/HpaI aldolase/citrate lyase domain-containing protein</fullName>
    </recommendedName>
</protein>
<reference evidence="5" key="1">
    <citation type="submission" date="2020-10" db="EMBL/GenBank/DDBJ databases">
        <authorList>
            <person name="Gilroy R."/>
        </authorList>
    </citation>
    <scope>NUCLEOTIDE SEQUENCE</scope>
    <source>
        <strain evidence="5">13766</strain>
    </source>
</reference>
<evidence type="ECO:0000313" key="5">
    <source>
        <dbReference type="EMBL" id="HIS92512.1"/>
    </source>
</evidence>
<keyword evidence="2" id="KW-0479">Metal-binding</keyword>
<dbReference type="GO" id="GO:0005737">
    <property type="term" value="C:cytoplasm"/>
    <property type="evidence" value="ECO:0007669"/>
    <property type="project" value="TreeGrafter"/>
</dbReference>
<dbReference type="Gene3D" id="3.20.20.60">
    <property type="entry name" value="Phosphoenolpyruvate-binding domains"/>
    <property type="match status" value="1"/>
</dbReference>
<keyword evidence="3" id="KW-0456">Lyase</keyword>
<gene>
    <name evidence="5" type="ORF">IAA84_05780</name>
</gene>
<evidence type="ECO:0000259" key="4">
    <source>
        <dbReference type="Pfam" id="PF03328"/>
    </source>
</evidence>
<comment type="caution">
    <text evidence="5">The sequence shown here is derived from an EMBL/GenBank/DDBJ whole genome shotgun (WGS) entry which is preliminary data.</text>
</comment>
<accession>A0A9D1FZX9</accession>
<evidence type="ECO:0000256" key="3">
    <source>
        <dbReference type="ARBA" id="ARBA00023239"/>
    </source>
</evidence>
<evidence type="ECO:0000313" key="6">
    <source>
        <dbReference type="Proteomes" id="UP000824140"/>
    </source>
</evidence>
<name>A0A9D1FZX9_9FIRM</name>
<dbReference type="AlphaFoldDB" id="A0A9D1FZX9"/>
<dbReference type="Pfam" id="PF03328">
    <property type="entry name" value="HpcH_HpaI"/>
    <property type="match status" value="1"/>
</dbReference>
<dbReference type="GO" id="GO:0046872">
    <property type="term" value="F:metal ion binding"/>
    <property type="evidence" value="ECO:0007669"/>
    <property type="project" value="UniProtKB-KW"/>
</dbReference>
<dbReference type="GO" id="GO:0016832">
    <property type="term" value="F:aldehyde-lyase activity"/>
    <property type="evidence" value="ECO:0007669"/>
    <property type="project" value="TreeGrafter"/>
</dbReference>